<dbReference type="EMBL" id="LR031872">
    <property type="protein sequence ID" value="VDC93892.1"/>
    <property type="molecule type" value="Genomic_DNA"/>
</dbReference>
<accession>A0A3P6AMP1</accession>
<organism evidence="1">
    <name type="scientific">Brassica oleracea</name>
    <name type="common">Wild cabbage</name>
    <dbReference type="NCBI Taxonomy" id="3712"/>
    <lineage>
        <taxon>Eukaryota</taxon>
        <taxon>Viridiplantae</taxon>
        <taxon>Streptophyta</taxon>
        <taxon>Embryophyta</taxon>
        <taxon>Tracheophyta</taxon>
        <taxon>Spermatophyta</taxon>
        <taxon>Magnoliopsida</taxon>
        <taxon>eudicotyledons</taxon>
        <taxon>Gunneridae</taxon>
        <taxon>Pentapetalae</taxon>
        <taxon>rosids</taxon>
        <taxon>malvids</taxon>
        <taxon>Brassicales</taxon>
        <taxon>Brassicaceae</taxon>
        <taxon>Brassiceae</taxon>
        <taxon>Brassica</taxon>
    </lineage>
</organism>
<evidence type="ECO:0000313" key="1">
    <source>
        <dbReference type="EMBL" id="VDC93892.1"/>
    </source>
</evidence>
<sequence length="60" mass="6946">MPGENPVASKVSLMVTIKLMLSYQMVCQEKSKRVQMPTINHPHLWYLEAVVLHQPNRLMV</sequence>
<dbReference type="AlphaFoldDB" id="A0A3P6AMP1"/>
<proteinExistence type="predicted"/>
<protein>
    <submittedName>
        <fullName evidence="1">Uncharacterized protein</fullName>
    </submittedName>
</protein>
<reference evidence="1" key="1">
    <citation type="submission" date="2018-11" db="EMBL/GenBank/DDBJ databases">
        <authorList>
            <consortium name="Genoscope - CEA"/>
            <person name="William W."/>
        </authorList>
    </citation>
    <scope>NUCLEOTIDE SEQUENCE</scope>
</reference>
<gene>
    <name evidence="1" type="ORF">BOLC3T17234H</name>
</gene>
<name>A0A3P6AMP1_BRAOL</name>